<dbReference type="Pfam" id="PF00381">
    <property type="entry name" value="PTS-HPr"/>
    <property type="match status" value="1"/>
</dbReference>
<dbReference type="GO" id="GO:0009401">
    <property type="term" value="P:phosphoenolpyruvate-dependent sugar phosphotransferase system"/>
    <property type="evidence" value="ECO:0007669"/>
    <property type="project" value="UniProtKB-KW"/>
</dbReference>
<organism evidence="6 7">
    <name type="scientific">Desulfolithobacter dissulfuricans</name>
    <dbReference type="NCBI Taxonomy" id="2795293"/>
    <lineage>
        <taxon>Bacteria</taxon>
        <taxon>Pseudomonadati</taxon>
        <taxon>Thermodesulfobacteriota</taxon>
        <taxon>Desulfobulbia</taxon>
        <taxon>Desulfobulbales</taxon>
        <taxon>Desulfobulbaceae</taxon>
        <taxon>Desulfolithobacter</taxon>
    </lineage>
</organism>
<comment type="subcellular location">
    <subcellularLocation>
        <location evidence="1">Cytoplasm</location>
    </subcellularLocation>
</comment>
<dbReference type="KEGG" id="ddu:GF1_09990"/>
<evidence type="ECO:0000256" key="2">
    <source>
        <dbReference type="ARBA" id="ARBA00010736"/>
    </source>
</evidence>
<dbReference type="SUPFAM" id="SSF55594">
    <property type="entry name" value="HPr-like"/>
    <property type="match status" value="1"/>
</dbReference>
<evidence type="ECO:0000256" key="4">
    <source>
        <dbReference type="ARBA" id="ARBA00022683"/>
    </source>
</evidence>
<dbReference type="PANTHER" id="PTHR33705">
    <property type="entry name" value="PHOSPHOCARRIER PROTEIN HPR"/>
    <property type="match status" value="1"/>
</dbReference>
<dbReference type="RefSeq" id="WP_267928521.1">
    <property type="nucleotide sequence ID" value="NZ_AP024233.1"/>
</dbReference>
<protein>
    <recommendedName>
        <fullName evidence="5">HPr domain-containing protein</fullName>
    </recommendedName>
</protein>
<accession>A0A915XK14</accession>
<comment type="similarity">
    <text evidence="2">Belongs to the HPr family.</text>
</comment>
<dbReference type="InterPro" id="IPR050399">
    <property type="entry name" value="HPr"/>
</dbReference>
<dbReference type="EMBL" id="AP024233">
    <property type="protein sequence ID" value="BCO08623.1"/>
    <property type="molecule type" value="Genomic_DNA"/>
</dbReference>
<evidence type="ECO:0000259" key="5">
    <source>
        <dbReference type="PROSITE" id="PS51350"/>
    </source>
</evidence>
<evidence type="ECO:0000313" key="7">
    <source>
        <dbReference type="Proteomes" id="UP001063350"/>
    </source>
</evidence>
<evidence type="ECO:0000256" key="3">
    <source>
        <dbReference type="ARBA" id="ARBA00022490"/>
    </source>
</evidence>
<dbReference type="InterPro" id="IPR000032">
    <property type="entry name" value="HPr-like"/>
</dbReference>
<dbReference type="Proteomes" id="UP001063350">
    <property type="component" value="Chromosome"/>
</dbReference>
<keyword evidence="7" id="KW-1185">Reference proteome</keyword>
<dbReference type="GO" id="GO:0005737">
    <property type="term" value="C:cytoplasm"/>
    <property type="evidence" value="ECO:0007669"/>
    <property type="project" value="UniProtKB-SubCell"/>
</dbReference>
<sequence length="104" mass="11145">MSPAAEQGPEDLRSEGKVLERECVVCNAKGVHGRVAAALARVVLDREVAVHLVRDREEVDCGSILDVLSLALVTGTRVTVRAEGKDAASALEEVVKILEQEEDP</sequence>
<dbReference type="PRINTS" id="PR00107">
    <property type="entry name" value="PHOSPHOCPHPR"/>
</dbReference>
<dbReference type="AlphaFoldDB" id="A0A915XK14"/>
<name>A0A915XK14_9BACT</name>
<dbReference type="Gene3D" id="3.30.1340.10">
    <property type="entry name" value="HPr-like"/>
    <property type="match status" value="1"/>
</dbReference>
<keyword evidence="4" id="KW-0598">Phosphotransferase system</keyword>
<dbReference type="InterPro" id="IPR035895">
    <property type="entry name" value="HPr-like_sf"/>
</dbReference>
<dbReference type="NCBIfam" id="TIGR01003">
    <property type="entry name" value="PTS_HPr_family"/>
    <property type="match status" value="1"/>
</dbReference>
<keyword evidence="3" id="KW-0963">Cytoplasm</keyword>
<feature type="domain" description="HPr" evidence="5">
    <location>
        <begin position="18"/>
        <end position="104"/>
    </location>
</feature>
<proteinExistence type="inferred from homology"/>
<dbReference type="PROSITE" id="PS51350">
    <property type="entry name" value="PTS_HPR_DOM"/>
    <property type="match status" value="1"/>
</dbReference>
<evidence type="ECO:0000313" key="6">
    <source>
        <dbReference type="EMBL" id="BCO08623.1"/>
    </source>
</evidence>
<reference evidence="6" key="1">
    <citation type="submission" date="2020-12" db="EMBL/GenBank/DDBJ databases">
        <title>Desulfobium dissulfuricans gen. nov., sp. nov., a novel mesophilic, sulfate-reducing bacterium isolated from a deep-sea hydrothermal vent.</title>
        <authorList>
            <person name="Hashimoto Y."/>
            <person name="Tame A."/>
            <person name="Sawayama S."/>
            <person name="Miyazaki J."/>
            <person name="Takai K."/>
            <person name="Nakagawa S."/>
        </authorList>
    </citation>
    <scope>NUCLEOTIDE SEQUENCE</scope>
    <source>
        <strain evidence="6">GF1</strain>
    </source>
</reference>
<gene>
    <name evidence="6" type="ORF">GF1_09990</name>
</gene>
<evidence type="ECO:0000256" key="1">
    <source>
        <dbReference type="ARBA" id="ARBA00004496"/>
    </source>
</evidence>
<dbReference type="PANTHER" id="PTHR33705:SF2">
    <property type="entry name" value="PHOSPHOCARRIER PROTEIN NPR"/>
    <property type="match status" value="1"/>
</dbReference>